<dbReference type="EC" id="2.1.2.9" evidence="3"/>
<dbReference type="EMBL" id="PGWZ01000560">
    <property type="protein sequence ID" value="PPJ69746.1"/>
    <property type="molecule type" value="Genomic_DNA"/>
</dbReference>
<comment type="catalytic activity">
    <reaction evidence="7">
        <text>L-methionyl-tRNA(fMet) + (6R)-10-formyltetrahydrofolate = N-formyl-L-methionyl-tRNA(fMet) + (6S)-5,6,7,8-tetrahydrofolate + H(+)</text>
        <dbReference type="Rhea" id="RHEA:24380"/>
        <dbReference type="Rhea" id="RHEA-COMP:9952"/>
        <dbReference type="Rhea" id="RHEA-COMP:9953"/>
        <dbReference type="ChEBI" id="CHEBI:15378"/>
        <dbReference type="ChEBI" id="CHEBI:57453"/>
        <dbReference type="ChEBI" id="CHEBI:78530"/>
        <dbReference type="ChEBI" id="CHEBI:78844"/>
        <dbReference type="ChEBI" id="CHEBI:195366"/>
        <dbReference type="EC" id="2.1.2.9"/>
    </reaction>
</comment>
<dbReference type="Proteomes" id="UP000238775">
    <property type="component" value="Unassembled WGS sequence"/>
</dbReference>
<dbReference type="GO" id="GO:0004479">
    <property type="term" value="F:methionyl-tRNA formyltransferase activity"/>
    <property type="evidence" value="ECO:0007669"/>
    <property type="project" value="UniProtKB-EC"/>
</dbReference>
<name>A0A7Z1S6W2_STAAU</name>
<sequence>IIDNTNDSIPQDDALATFASNIRREDERIDWIMSAQAIHNHIRGLSPWPVAYITMNEKHQKLFSAFIVKGKKGNPVTIIEATKHELIISTGSDDAIALTEIQSAGKKRMKVTDYLSGVQESLVGKVLL</sequence>
<dbReference type="PANTHER" id="PTHR11138:SF5">
    <property type="entry name" value="METHIONYL-TRNA FORMYLTRANSFERASE, MITOCHONDRIAL"/>
    <property type="match status" value="1"/>
</dbReference>
<keyword evidence="5 9" id="KW-0808">Transferase</keyword>
<dbReference type="InterPro" id="IPR011034">
    <property type="entry name" value="Formyl_transferase-like_C_sf"/>
</dbReference>
<dbReference type="InterPro" id="IPR044135">
    <property type="entry name" value="Met-tRNA-FMT_C"/>
</dbReference>
<feature type="domain" description="Formyl transferase C-terminal" evidence="8">
    <location>
        <begin position="21"/>
        <end position="118"/>
    </location>
</feature>
<evidence type="ECO:0000256" key="4">
    <source>
        <dbReference type="ARBA" id="ARBA00016014"/>
    </source>
</evidence>
<comment type="caution">
    <text evidence="9">The sequence shown here is derived from an EMBL/GenBank/DDBJ whole genome shotgun (WGS) entry which is preliminary data.</text>
</comment>
<evidence type="ECO:0000256" key="7">
    <source>
        <dbReference type="ARBA" id="ARBA00048558"/>
    </source>
</evidence>
<accession>A0A7Z1S6W2</accession>
<evidence type="ECO:0000259" key="8">
    <source>
        <dbReference type="Pfam" id="PF02911"/>
    </source>
</evidence>
<reference evidence="9 10" key="1">
    <citation type="submission" date="2017-11" db="EMBL/GenBank/DDBJ databases">
        <authorList>
            <person name="Founou R.C."/>
            <person name="Founou L."/>
            <person name="Allam M."/>
            <person name="Ismail A."/>
            <person name="Essack S.Y."/>
        </authorList>
    </citation>
    <scope>NUCLEOTIDE SEQUENCE [LARGE SCALE GENOMIC DNA]</scope>
    <source>
        <strain evidence="9 10">G703N2B1</strain>
    </source>
</reference>
<evidence type="ECO:0000256" key="3">
    <source>
        <dbReference type="ARBA" id="ARBA00012261"/>
    </source>
</evidence>
<comment type="similarity">
    <text evidence="2">Belongs to the Fmt family.</text>
</comment>
<proteinExistence type="inferred from homology"/>
<evidence type="ECO:0000256" key="1">
    <source>
        <dbReference type="ARBA" id="ARBA00002606"/>
    </source>
</evidence>
<dbReference type="InterPro" id="IPR005793">
    <property type="entry name" value="Formyl_trans_C"/>
</dbReference>
<feature type="non-terminal residue" evidence="9">
    <location>
        <position position="1"/>
    </location>
</feature>
<dbReference type="SUPFAM" id="SSF50486">
    <property type="entry name" value="FMT C-terminal domain-like"/>
    <property type="match status" value="1"/>
</dbReference>
<dbReference type="AlphaFoldDB" id="A0A7Z1S6W2"/>
<protein>
    <recommendedName>
        <fullName evidence="4">Methionyl-tRNA formyltransferase</fullName>
        <ecNumber evidence="3">2.1.2.9</ecNumber>
    </recommendedName>
</protein>
<dbReference type="RefSeq" id="WP_368855475.1">
    <property type="nucleotide sequence ID" value="NZ_PGWZ01000560.1"/>
</dbReference>
<evidence type="ECO:0000313" key="10">
    <source>
        <dbReference type="Proteomes" id="UP000238775"/>
    </source>
</evidence>
<dbReference type="Gene3D" id="3.10.25.10">
    <property type="entry name" value="Formyl transferase, C-terminal domain"/>
    <property type="match status" value="1"/>
</dbReference>
<comment type="function">
    <text evidence="1">Attaches a formyl group to the free amino group of methionyl-tRNA(fMet). The formyl group appears to play a dual role in the initiator identity of N-formylmethionyl-tRNA by promoting its recognition by IF2 and preventing the misappropriation of this tRNA by the elongation apparatus.</text>
</comment>
<dbReference type="Pfam" id="PF02911">
    <property type="entry name" value="Formyl_trans_C"/>
    <property type="match status" value="1"/>
</dbReference>
<dbReference type="GO" id="GO:0005829">
    <property type="term" value="C:cytosol"/>
    <property type="evidence" value="ECO:0007669"/>
    <property type="project" value="TreeGrafter"/>
</dbReference>
<keyword evidence="6" id="KW-0648">Protein biosynthesis</keyword>
<gene>
    <name evidence="9" type="ORF">CV021_15225</name>
</gene>
<dbReference type="CDD" id="cd08704">
    <property type="entry name" value="Met_tRNA_FMT_C"/>
    <property type="match status" value="1"/>
</dbReference>
<evidence type="ECO:0000256" key="6">
    <source>
        <dbReference type="ARBA" id="ARBA00022917"/>
    </source>
</evidence>
<evidence type="ECO:0000313" key="9">
    <source>
        <dbReference type="EMBL" id="PPJ69746.1"/>
    </source>
</evidence>
<evidence type="ECO:0000256" key="5">
    <source>
        <dbReference type="ARBA" id="ARBA00022679"/>
    </source>
</evidence>
<dbReference type="InterPro" id="IPR037022">
    <property type="entry name" value="Formyl_trans_C_sf"/>
</dbReference>
<evidence type="ECO:0000256" key="2">
    <source>
        <dbReference type="ARBA" id="ARBA00010699"/>
    </source>
</evidence>
<organism evidence="9 10">
    <name type="scientific">Staphylococcus aureus</name>
    <dbReference type="NCBI Taxonomy" id="1280"/>
    <lineage>
        <taxon>Bacteria</taxon>
        <taxon>Bacillati</taxon>
        <taxon>Bacillota</taxon>
        <taxon>Bacilli</taxon>
        <taxon>Bacillales</taxon>
        <taxon>Staphylococcaceae</taxon>
        <taxon>Staphylococcus</taxon>
    </lineage>
</organism>
<dbReference type="PANTHER" id="PTHR11138">
    <property type="entry name" value="METHIONYL-TRNA FORMYLTRANSFERASE"/>
    <property type="match status" value="1"/>
</dbReference>